<dbReference type="NCBIfam" id="TIGR00071">
    <property type="entry name" value="hisT_truA"/>
    <property type="match status" value="1"/>
</dbReference>
<feature type="binding site" evidence="4 6">
    <location>
        <position position="153"/>
    </location>
    <ligand>
        <name>substrate</name>
    </ligand>
</feature>
<evidence type="ECO:0000313" key="9">
    <source>
        <dbReference type="EMBL" id="PRY67582.1"/>
    </source>
</evidence>
<dbReference type="Pfam" id="PF01416">
    <property type="entry name" value="PseudoU_synth_1"/>
    <property type="match status" value="1"/>
</dbReference>
<dbReference type="PANTHER" id="PTHR11142">
    <property type="entry name" value="PSEUDOURIDYLATE SYNTHASE"/>
    <property type="match status" value="1"/>
</dbReference>
<gene>
    <name evidence="4" type="primary">truA</name>
    <name evidence="9" type="ORF">B0I08_106189</name>
</gene>
<dbReference type="GO" id="GO:0031119">
    <property type="term" value="P:tRNA pseudouridine synthesis"/>
    <property type="evidence" value="ECO:0007669"/>
    <property type="project" value="UniProtKB-UniRule"/>
</dbReference>
<comment type="catalytic activity">
    <reaction evidence="4 7">
        <text>uridine(38/39/40) in tRNA = pseudouridine(38/39/40) in tRNA</text>
        <dbReference type="Rhea" id="RHEA:22376"/>
        <dbReference type="Rhea" id="RHEA-COMP:10085"/>
        <dbReference type="Rhea" id="RHEA-COMP:10087"/>
        <dbReference type="ChEBI" id="CHEBI:65314"/>
        <dbReference type="ChEBI" id="CHEBI:65315"/>
        <dbReference type="EC" id="5.4.99.12"/>
    </reaction>
</comment>
<evidence type="ECO:0000256" key="1">
    <source>
        <dbReference type="ARBA" id="ARBA00009375"/>
    </source>
</evidence>
<dbReference type="InterPro" id="IPR020097">
    <property type="entry name" value="PsdUridine_synth_TruA_a/b_dom"/>
</dbReference>
<dbReference type="RefSeq" id="WP_425432999.1">
    <property type="nucleotide sequence ID" value="NZ_PVTL01000006.1"/>
</dbReference>
<reference evidence="9 10" key="1">
    <citation type="submission" date="2018-03" db="EMBL/GenBank/DDBJ databases">
        <title>Genomic Encyclopedia of Type Strains, Phase III (KMG-III): the genomes of soil and plant-associated and newly described type strains.</title>
        <authorList>
            <person name="Whitman W."/>
        </authorList>
    </citation>
    <scope>NUCLEOTIDE SEQUENCE [LARGE SCALE GENOMIC DNA]</scope>
    <source>
        <strain evidence="9 10">CGMCC 1.12484</strain>
    </source>
</reference>
<comment type="function">
    <text evidence="4">Formation of pseudouridine at positions 38, 39 and 40 in the anticodon stem and loop of transfer RNAs.</text>
</comment>
<dbReference type="InterPro" id="IPR020094">
    <property type="entry name" value="TruA/RsuA/RluB/E/F_N"/>
</dbReference>
<dbReference type="GO" id="GO:0160147">
    <property type="term" value="F:tRNA pseudouridine(38-40) synthase activity"/>
    <property type="evidence" value="ECO:0007669"/>
    <property type="project" value="UniProtKB-EC"/>
</dbReference>
<dbReference type="EMBL" id="PVTL01000006">
    <property type="protein sequence ID" value="PRY67582.1"/>
    <property type="molecule type" value="Genomic_DNA"/>
</dbReference>
<dbReference type="CDD" id="cd02570">
    <property type="entry name" value="PseudoU_synth_EcTruA"/>
    <property type="match status" value="1"/>
</dbReference>
<protein>
    <recommendedName>
        <fullName evidence="4">tRNA pseudouridine synthase A</fullName>
        <ecNumber evidence="4">5.4.99.12</ecNumber>
    </recommendedName>
    <alternativeName>
        <fullName evidence="4">tRNA pseudouridine(38-40) synthase</fullName>
    </alternativeName>
    <alternativeName>
        <fullName evidence="4">tRNA pseudouridylate synthase I</fullName>
    </alternativeName>
    <alternativeName>
        <fullName evidence="4">tRNA-uridine isomerase I</fullName>
    </alternativeName>
</protein>
<evidence type="ECO:0000256" key="3">
    <source>
        <dbReference type="ARBA" id="ARBA00023235"/>
    </source>
</evidence>
<dbReference type="Gene3D" id="3.30.70.580">
    <property type="entry name" value="Pseudouridine synthase I, catalytic domain, N-terminal subdomain"/>
    <property type="match status" value="1"/>
</dbReference>
<dbReference type="Proteomes" id="UP000237983">
    <property type="component" value="Unassembled WGS sequence"/>
</dbReference>
<evidence type="ECO:0000256" key="4">
    <source>
        <dbReference type="HAMAP-Rule" id="MF_00171"/>
    </source>
</evidence>
<feature type="active site" description="Nucleophile" evidence="4 5">
    <location>
        <position position="75"/>
    </location>
</feature>
<dbReference type="PIRSF" id="PIRSF001430">
    <property type="entry name" value="tRNA_psdUrid_synth"/>
    <property type="match status" value="1"/>
</dbReference>
<evidence type="ECO:0000256" key="6">
    <source>
        <dbReference type="PIRSR" id="PIRSR001430-2"/>
    </source>
</evidence>
<keyword evidence="2 4" id="KW-0819">tRNA processing</keyword>
<accession>A0A2T0VBL9</accession>
<evidence type="ECO:0000313" key="10">
    <source>
        <dbReference type="Proteomes" id="UP000237983"/>
    </source>
</evidence>
<evidence type="ECO:0000256" key="2">
    <source>
        <dbReference type="ARBA" id="ARBA00022694"/>
    </source>
</evidence>
<comment type="subunit">
    <text evidence="4">Homodimer.</text>
</comment>
<comment type="caution">
    <text evidence="9">The sequence shown here is derived from an EMBL/GenBank/DDBJ whole genome shotgun (WGS) entry which is preliminary data.</text>
</comment>
<sequence length="313" mass="34427">MQSEESVTLNAPEVPDKDDSLTRLRLDIAYDGGGFNGWGAQPELRTVQGAIEDAFAIVFRRFTPIPQLTVAGRTDAGVHATGQVAHVDLTPEQLTSLDRPRRGGLAGKRYDGPASLGRRINGIAGLDSDVYVSRSAIAADGFDARFSALWRRYEYRIADTNAPRNPLERHRTLWYPAPLDVDVMNATASSLLGLHDWAAYCKPRDGATTVRTLQDFSWIRQDDGILVARVQADAFCHSMVRSLVGACVSAGQNNLPMDRPAAIRDEKVRGSEFKVMPAKGLVLTEVGYPDDKDLAERAELTRRRRPLIVDPEG</sequence>
<dbReference type="SUPFAM" id="SSF55120">
    <property type="entry name" value="Pseudouridine synthase"/>
    <property type="match status" value="1"/>
</dbReference>
<comment type="caution">
    <text evidence="4">Lacks conserved residue(s) required for the propagation of feature annotation.</text>
</comment>
<dbReference type="InterPro" id="IPR001406">
    <property type="entry name" value="PsdUridine_synth_TruA"/>
</dbReference>
<keyword evidence="3 4" id="KW-0413">Isomerase</keyword>
<evidence type="ECO:0000256" key="7">
    <source>
        <dbReference type="RuleBase" id="RU003792"/>
    </source>
</evidence>
<evidence type="ECO:0000256" key="5">
    <source>
        <dbReference type="PIRSR" id="PIRSR001430-1"/>
    </source>
</evidence>
<dbReference type="InterPro" id="IPR020103">
    <property type="entry name" value="PsdUridine_synth_cat_dom_sf"/>
</dbReference>
<keyword evidence="10" id="KW-1185">Reference proteome</keyword>
<dbReference type="EC" id="5.4.99.12" evidence="4"/>
<organism evidence="9 10">
    <name type="scientific">Glaciihabitans tibetensis</name>
    <dbReference type="NCBI Taxonomy" id="1266600"/>
    <lineage>
        <taxon>Bacteria</taxon>
        <taxon>Bacillati</taxon>
        <taxon>Actinomycetota</taxon>
        <taxon>Actinomycetes</taxon>
        <taxon>Micrococcales</taxon>
        <taxon>Microbacteriaceae</taxon>
        <taxon>Glaciihabitans</taxon>
    </lineage>
</organism>
<name>A0A2T0VBL9_9MICO</name>
<feature type="domain" description="Pseudouridine synthase I TruA alpha/beta" evidence="8">
    <location>
        <begin position="188"/>
        <end position="289"/>
    </location>
</feature>
<dbReference type="InterPro" id="IPR020095">
    <property type="entry name" value="PsdUridine_synth_TruA_C"/>
</dbReference>
<dbReference type="AlphaFoldDB" id="A0A2T0VBL9"/>
<dbReference type="HAMAP" id="MF_00171">
    <property type="entry name" value="TruA"/>
    <property type="match status" value="1"/>
</dbReference>
<comment type="similarity">
    <text evidence="1 4 7">Belongs to the tRNA pseudouridine synthase TruA family.</text>
</comment>
<dbReference type="Gene3D" id="3.30.70.660">
    <property type="entry name" value="Pseudouridine synthase I, catalytic domain, C-terminal subdomain"/>
    <property type="match status" value="1"/>
</dbReference>
<dbReference type="GO" id="GO:0003723">
    <property type="term" value="F:RNA binding"/>
    <property type="evidence" value="ECO:0007669"/>
    <property type="project" value="InterPro"/>
</dbReference>
<evidence type="ECO:0000259" key="8">
    <source>
        <dbReference type="Pfam" id="PF01416"/>
    </source>
</evidence>
<dbReference type="PANTHER" id="PTHR11142:SF0">
    <property type="entry name" value="TRNA PSEUDOURIDINE SYNTHASE-LIKE 1"/>
    <property type="match status" value="1"/>
</dbReference>
<proteinExistence type="inferred from homology"/>